<dbReference type="PANTHER" id="PTHR46429">
    <property type="entry name" value="23S RRNA (GUANOSINE-2'-O-)-METHYLTRANSFERASE RLMB"/>
    <property type="match status" value="1"/>
</dbReference>
<keyword evidence="6" id="KW-1185">Reference proteome</keyword>
<dbReference type="STRING" id="1150469.RSPPHO_01510"/>
<evidence type="ECO:0000313" key="6">
    <source>
        <dbReference type="Proteomes" id="UP000033220"/>
    </source>
</evidence>
<proteinExistence type="predicted"/>
<protein>
    <submittedName>
        <fullName evidence="5">RNA methyltransferase TrmH, group 3</fullName>
    </submittedName>
</protein>
<dbReference type="Pfam" id="PF08032">
    <property type="entry name" value="SpoU_sub_bind"/>
    <property type="match status" value="1"/>
</dbReference>
<evidence type="ECO:0000256" key="3">
    <source>
        <dbReference type="SAM" id="MobiDB-lite"/>
    </source>
</evidence>
<evidence type="ECO:0000313" key="5">
    <source>
        <dbReference type="EMBL" id="CCG08136.1"/>
    </source>
</evidence>
<dbReference type="NCBIfam" id="TIGR00186">
    <property type="entry name" value="rRNA_methyl_3"/>
    <property type="match status" value="1"/>
</dbReference>
<dbReference type="EMBL" id="HE663493">
    <property type="protein sequence ID" value="CCG08136.1"/>
    <property type="molecule type" value="Genomic_DNA"/>
</dbReference>
<dbReference type="KEGG" id="rpm:RSPPHO_01510"/>
<dbReference type="GO" id="GO:0005829">
    <property type="term" value="C:cytosol"/>
    <property type="evidence" value="ECO:0007669"/>
    <property type="project" value="TreeGrafter"/>
</dbReference>
<dbReference type="GO" id="GO:0032259">
    <property type="term" value="P:methylation"/>
    <property type="evidence" value="ECO:0007669"/>
    <property type="project" value="UniProtKB-KW"/>
</dbReference>
<dbReference type="Gene3D" id="3.40.1280.10">
    <property type="match status" value="1"/>
</dbReference>
<dbReference type="GO" id="GO:0006396">
    <property type="term" value="P:RNA processing"/>
    <property type="evidence" value="ECO:0007669"/>
    <property type="project" value="InterPro"/>
</dbReference>
<name>H6SJH1_PARPM</name>
<dbReference type="InterPro" id="IPR001537">
    <property type="entry name" value="SpoU_MeTrfase"/>
</dbReference>
<dbReference type="OrthoDB" id="9785673at2"/>
<feature type="region of interest" description="Disordered" evidence="3">
    <location>
        <begin position="1"/>
        <end position="54"/>
    </location>
</feature>
<keyword evidence="1 5" id="KW-0489">Methyltransferase</keyword>
<gene>
    <name evidence="5" type="ORF">RSPPHO_01510</name>
</gene>
<dbReference type="GO" id="GO:0008173">
    <property type="term" value="F:RNA methyltransferase activity"/>
    <property type="evidence" value="ECO:0007669"/>
    <property type="project" value="InterPro"/>
</dbReference>
<dbReference type="HOGENOM" id="CLU_021322_0_2_5"/>
<dbReference type="InterPro" id="IPR029028">
    <property type="entry name" value="Alpha/beta_knot_MTases"/>
</dbReference>
<evidence type="ECO:0000256" key="2">
    <source>
        <dbReference type="ARBA" id="ARBA00022679"/>
    </source>
</evidence>
<dbReference type="RefSeq" id="WP_014414775.1">
    <property type="nucleotide sequence ID" value="NC_017059.1"/>
</dbReference>
<dbReference type="eggNOG" id="COG0566">
    <property type="taxonomic scope" value="Bacteria"/>
</dbReference>
<dbReference type="InterPro" id="IPR029026">
    <property type="entry name" value="tRNA_m1G_MTases_N"/>
</dbReference>
<sequence length="295" mass="30490">MPPRPPKARDPQAPTGPMSDKPRRGERPAGRSPAGRPTGARPSGRPCEDAPRPSGLWLHGRHAIEAALANPARRIKRLLALPGAVGLLPSPLPPGAPAPEIVERDTLEALLPPGAVHQGLAASVAPLPAPDLDALAAAPGPGVIAVLDQVSDPHNVGAVLRSAAAFGLRAVVVQDRHSPEETGTLAKAACGALERVPLVRVANLSRCLEDLKQHGYWVAGLEAGAPQALGDAALDPRTVLVLGSEGSGLRRLVRDHCDLLVCLPMAGPMESLNVSNAAAIAFYDLAIRRQGDLGS</sequence>
<dbReference type="PANTHER" id="PTHR46429:SF1">
    <property type="entry name" value="23S RRNA (GUANOSINE-2'-O-)-METHYLTRANSFERASE RLMB"/>
    <property type="match status" value="1"/>
</dbReference>
<dbReference type="AlphaFoldDB" id="H6SJH1"/>
<feature type="compositionally biased region" description="Basic and acidic residues" evidence="3">
    <location>
        <begin position="20"/>
        <end position="29"/>
    </location>
</feature>
<dbReference type="SUPFAM" id="SSF55315">
    <property type="entry name" value="L30e-like"/>
    <property type="match status" value="1"/>
</dbReference>
<evidence type="ECO:0000256" key="1">
    <source>
        <dbReference type="ARBA" id="ARBA00022603"/>
    </source>
</evidence>
<dbReference type="GO" id="GO:0003723">
    <property type="term" value="F:RNA binding"/>
    <property type="evidence" value="ECO:0007669"/>
    <property type="project" value="InterPro"/>
</dbReference>
<accession>H6SJH1</accession>
<dbReference type="CDD" id="cd18103">
    <property type="entry name" value="SpoU-like_RlmB"/>
    <property type="match status" value="1"/>
</dbReference>
<dbReference type="InterPro" id="IPR013123">
    <property type="entry name" value="SpoU_subst-bd"/>
</dbReference>
<dbReference type="SUPFAM" id="SSF75217">
    <property type="entry name" value="alpha/beta knot"/>
    <property type="match status" value="1"/>
</dbReference>
<reference evidence="5 6" key="1">
    <citation type="submission" date="2012-02" db="EMBL/GenBank/DDBJ databases">
        <title>Shotgun genome sequence of Phaeospirillum photometricum DSM 122.</title>
        <authorList>
            <person name="Duquesne K."/>
            <person name="Sturgis J."/>
        </authorList>
    </citation>
    <scope>NUCLEOTIDE SEQUENCE [LARGE SCALE GENOMIC DNA]</scope>
    <source>
        <strain evidence="6">DSM122</strain>
    </source>
</reference>
<dbReference type="InterPro" id="IPR004441">
    <property type="entry name" value="rRNA_MeTrfase_TrmH"/>
</dbReference>
<organism evidence="5 6">
    <name type="scientific">Pararhodospirillum photometricum DSM 122</name>
    <dbReference type="NCBI Taxonomy" id="1150469"/>
    <lineage>
        <taxon>Bacteria</taxon>
        <taxon>Pseudomonadati</taxon>
        <taxon>Pseudomonadota</taxon>
        <taxon>Alphaproteobacteria</taxon>
        <taxon>Rhodospirillales</taxon>
        <taxon>Rhodospirillaceae</taxon>
        <taxon>Pararhodospirillum</taxon>
    </lineage>
</organism>
<dbReference type="InterPro" id="IPR029064">
    <property type="entry name" value="Ribosomal_eL30-like_sf"/>
</dbReference>
<feature type="domain" description="RNA 2-O ribose methyltransferase substrate binding" evidence="4">
    <location>
        <begin position="57"/>
        <end position="130"/>
    </location>
</feature>
<keyword evidence="2 5" id="KW-0808">Transferase</keyword>
<evidence type="ECO:0000259" key="4">
    <source>
        <dbReference type="SMART" id="SM00967"/>
    </source>
</evidence>
<dbReference type="Proteomes" id="UP000033220">
    <property type="component" value="Chromosome DSM 122"/>
</dbReference>
<dbReference type="SMART" id="SM00967">
    <property type="entry name" value="SpoU_sub_bind"/>
    <property type="match status" value="1"/>
</dbReference>
<dbReference type="Pfam" id="PF00588">
    <property type="entry name" value="SpoU_methylase"/>
    <property type="match status" value="1"/>
</dbReference>